<dbReference type="InterPro" id="IPR058649">
    <property type="entry name" value="CzcB_C"/>
</dbReference>
<protein>
    <submittedName>
        <fullName evidence="7">Uncharacterized protein</fullName>
    </submittedName>
</protein>
<evidence type="ECO:0000313" key="8">
    <source>
        <dbReference type="Proteomes" id="UP000321079"/>
    </source>
</evidence>
<dbReference type="GO" id="GO:0060003">
    <property type="term" value="P:copper ion export"/>
    <property type="evidence" value="ECO:0007669"/>
    <property type="project" value="TreeGrafter"/>
</dbReference>
<dbReference type="PANTHER" id="PTHR30097">
    <property type="entry name" value="CATION EFFLUX SYSTEM PROTEIN CUSB"/>
    <property type="match status" value="1"/>
</dbReference>
<accession>A0A511B587</accession>
<organism evidence="7 8">
    <name type="scientific">Gluconobacter kanchanaburiensis NBRC 103587</name>
    <dbReference type="NCBI Taxonomy" id="1307948"/>
    <lineage>
        <taxon>Bacteria</taxon>
        <taxon>Pseudomonadati</taxon>
        <taxon>Pseudomonadota</taxon>
        <taxon>Alphaproteobacteria</taxon>
        <taxon>Acetobacterales</taxon>
        <taxon>Acetobacteraceae</taxon>
        <taxon>Gluconobacter</taxon>
    </lineage>
</organism>
<dbReference type="Gene3D" id="2.40.30.170">
    <property type="match status" value="1"/>
</dbReference>
<dbReference type="FunFam" id="2.40.30.170:FF:000010">
    <property type="entry name" value="Efflux RND transporter periplasmic adaptor subunit"/>
    <property type="match status" value="1"/>
</dbReference>
<dbReference type="PANTHER" id="PTHR30097:SF4">
    <property type="entry name" value="SLR6042 PROTEIN"/>
    <property type="match status" value="1"/>
</dbReference>
<evidence type="ECO:0000259" key="6">
    <source>
        <dbReference type="Pfam" id="PF25975"/>
    </source>
</evidence>
<name>A0A511B587_9PROT</name>
<dbReference type="NCBIfam" id="TIGR01730">
    <property type="entry name" value="RND_mfp"/>
    <property type="match status" value="1"/>
</dbReference>
<evidence type="ECO:0000259" key="4">
    <source>
        <dbReference type="Pfam" id="PF25954"/>
    </source>
</evidence>
<comment type="similarity">
    <text evidence="1">Belongs to the membrane fusion protein (MFP) (TC 8.A.1) family.</text>
</comment>
<dbReference type="Gene3D" id="2.40.420.20">
    <property type="match status" value="1"/>
</dbReference>
<comment type="caution">
    <text evidence="7">The sequence shown here is derived from an EMBL/GenBank/DDBJ whole genome shotgun (WGS) entry which is preliminary data.</text>
</comment>
<keyword evidence="8" id="KW-1185">Reference proteome</keyword>
<dbReference type="InterPro" id="IPR058647">
    <property type="entry name" value="BSH_CzcB-like"/>
</dbReference>
<proteinExistence type="inferred from homology"/>
<dbReference type="GO" id="GO:0022857">
    <property type="term" value="F:transmembrane transporter activity"/>
    <property type="evidence" value="ECO:0007669"/>
    <property type="project" value="InterPro"/>
</dbReference>
<dbReference type="GO" id="GO:0016020">
    <property type="term" value="C:membrane"/>
    <property type="evidence" value="ECO:0007669"/>
    <property type="project" value="InterPro"/>
</dbReference>
<dbReference type="Proteomes" id="UP000321079">
    <property type="component" value="Unassembled WGS sequence"/>
</dbReference>
<keyword evidence="2" id="KW-0813">Transport</keyword>
<dbReference type="EMBL" id="BJVA01000003">
    <property type="protein sequence ID" value="GEK95606.1"/>
    <property type="molecule type" value="Genomic_DNA"/>
</dbReference>
<keyword evidence="3" id="KW-0175">Coiled coil</keyword>
<dbReference type="InterPro" id="IPR006143">
    <property type="entry name" value="RND_pump_MFP"/>
</dbReference>
<evidence type="ECO:0000256" key="1">
    <source>
        <dbReference type="ARBA" id="ARBA00009477"/>
    </source>
</evidence>
<dbReference type="AlphaFoldDB" id="A0A511B587"/>
<reference evidence="7 8" key="1">
    <citation type="submission" date="2019-07" db="EMBL/GenBank/DDBJ databases">
        <title>Whole genome shotgun sequence of Gluconobacter kanchanaburiensis NBRC 103587.</title>
        <authorList>
            <person name="Hosoyama A."/>
            <person name="Uohara A."/>
            <person name="Ohji S."/>
            <person name="Ichikawa N."/>
        </authorList>
    </citation>
    <scope>NUCLEOTIDE SEQUENCE [LARGE SCALE GENOMIC DNA]</scope>
    <source>
        <strain evidence="7 8">NBRC 103587</strain>
    </source>
</reference>
<evidence type="ECO:0000259" key="5">
    <source>
        <dbReference type="Pfam" id="PF25973"/>
    </source>
</evidence>
<dbReference type="Gene3D" id="1.10.287.470">
    <property type="entry name" value="Helix hairpin bin"/>
    <property type="match status" value="1"/>
</dbReference>
<sequence>MRVPRVGALAIGLLCLAILLVVVVRFRTPHSSVATAEAPMVMQSQGRLVVRDGSPLAKRLTIQPVASVSRGHDLTLPAQVMAEPDRQVNVYAPVTGRITGVQVHLGEKVHRGQVLATIAASDLDQAWADDSRARAALDFARRAYTRAQGVQAIGGNAVKDLESARNDLAQAQAEAERTQRRLQVLGARPGYAAQGEAPLVSPVDGVVSMTTMAPGENITDATAIQMTVLDLSEVWIAAAIPQDNLSQISDTNVLSVGFDAFPGRTCSGRVVSFDPTLHADTRRVNAYVACPNTDGALRPGMFVNATLNVPQGSDIIIPKSALLMNNDQVSVFVETAPRAFQRRDIVISYDEGDSVRVLNGLSAGERVVTSGAILLNDD</sequence>
<dbReference type="RefSeq" id="WP_146859421.1">
    <property type="nucleotide sequence ID" value="NZ_BARK01000004.1"/>
</dbReference>
<dbReference type="InterPro" id="IPR051909">
    <property type="entry name" value="MFP_Cation_Efflux"/>
</dbReference>
<dbReference type="GO" id="GO:0030313">
    <property type="term" value="C:cell envelope"/>
    <property type="evidence" value="ECO:0007669"/>
    <property type="project" value="TreeGrafter"/>
</dbReference>
<dbReference type="Gene3D" id="2.40.50.100">
    <property type="match status" value="1"/>
</dbReference>
<dbReference type="Pfam" id="PF25973">
    <property type="entry name" value="BSH_CzcB"/>
    <property type="match status" value="1"/>
</dbReference>
<dbReference type="GO" id="GO:0015679">
    <property type="term" value="P:plasma membrane copper ion transport"/>
    <property type="evidence" value="ECO:0007669"/>
    <property type="project" value="TreeGrafter"/>
</dbReference>
<dbReference type="OrthoDB" id="9806939at2"/>
<evidence type="ECO:0000256" key="2">
    <source>
        <dbReference type="ARBA" id="ARBA00022448"/>
    </source>
</evidence>
<feature type="coiled-coil region" evidence="3">
    <location>
        <begin position="158"/>
        <end position="188"/>
    </location>
</feature>
<feature type="domain" description="CusB-like beta-barrel" evidence="4">
    <location>
        <begin position="233"/>
        <end position="308"/>
    </location>
</feature>
<dbReference type="SUPFAM" id="SSF111369">
    <property type="entry name" value="HlyD-like secretion proteins"/>
    <property type="match status" value="1"/>
</dbReference>
<evidence type="ECO:0000313" key="7">
    <source>
        <dbReference type="EMBL" id="GEK95606.1"/>
    </source>
</evidence>
<dbReference type="Pfam" id="PF25954">
    <property type="entry name" value="Beta-barrel_RND_2"/>
    <property type="match status" value="1"/>
</dbReference>
<dbReference type="InterPro" id="IPR058792">
    <property type="entry name" value="Beta-barrel_RND_2"/>
</dbReference>
<dbReference type="Pfam" id="PF25975">
    <property type="entry name" value="CzcB_C"/>
    <property type="match status" value="1"/>
</dbReference>
<feature type="domain" description="CzcB-like barrel-sandwich hybrid" evidence="5">
    <location>
        <begin position="87"/>
        <end position="224"/>
    </location>
</feature>
<evidence type="ECO:0000256" key="3">
    <source>
        <dbReference type="SAM" id="Coils"/>
    </source>
</evidence>
<gene>
    <name evidence="7" type="ORF">GKA01_08030</name>
</gene>
<feature type="domain" description="CzcB-like C-terminal circularly permuted SH3-like" evidence="6">
    <location>
        <begin position="316"/>
        <end position="373"/>
    </location>
</feature>